<dbReference type="AlphaFoldDB" id="A0A936ZKP8"/>
<dbReference type="InterPro" id="IPR001633">
    <property type="entry name" value="EAL_dom"/>
</dbReference>
<dbReference type="Proteomes" id="UP000605848">
    <property type="component" value="Unassembled WGS sequence"/>
</dbReference>
<dbReference type="Gene3D" id="3.20.20.450">
    <property type="entry name" value="EAL domain"/>
    <property type="match status" value="1"/>
</dbReference>
<dbReference type="EMBL" id="JAEQMY010000041">
    <property type="protein sequence ID" value="MBL0406418.1"/>
    <property type="molecule type" value="Genomic_DNA"/>
</dbReference>
<dbReference type="Pfam" id="PF00563">
    <property type="entry name" value="EAL"/>
    <property type="match status" value="1"/>
</dbReference>
<accession>A0A936ZKP8</accession>
<dbReference type="InterPro" id="IPR035919">
    <property type="entry name" value="EAL_sf"/>
</dbReference>
<evidence type="ECO:0000313" key="3">
    <source>
        <dbReference type="Proteomes" id="UP000605848"/>
    </source>
</evidence>
<organism evidence="2 3">
    <name type="scientific">Microvirga aerilata</name>
    <dbReference type="NCBI Taxonomy" id="670292"/>
    <lineage>
        <taxon>Bacteria</taxon>
        <taxon>Pseudomonadati</taxon>
        <taxon>Pseudomonadota</taxon>
        <taxon>Alphaproteobacteria</taxon>
        <taxon>Hyphomicrobiales</taxon>
        <taxon>Methylobacteriaceae</taxon>
        <taxon>Microvirga</taxon>
    </lineage>
</organism>
<dbReference type="PANTHER" id="PTHR33121:SF70">
    <property type="entry name" value="SIGNALING PROTEIN YKOW"/>
    <property type="match status" value="1"/>
</dbReference>
<protein>
    <submittedName>
        <fullName evidence="2">EAL domain-containing protein</fullName>
    </submittedName>
</protein>
<feature type="domain" description="EAL" evidence="1">
    <location>
        <begin position="1"/>
        <end position="82"/>
    </location>
</feature>
<dbReference type="PANTHER" id="PTHR33121">
    <property type="entry name" value="CYCLIC DI-GMP PHOSPHODIESTERASE PDEF"/>
    <property type="match status" value="1"/>
</dbReference>
<evidence type="ECO:0000259" key="1">
    <source>
        <dbReference type="PROSITE" id="PS50883"/>
    </source>
</evidence>
<dbReference type="PROSITE" id="PS50883">
    <property type="entry name" value="EAL"/>
    <property type="match status" value="1"/>
</dbReference>
<dbReference type="SUPFAM" id="SSF141868">
    <property type="entry name" value="EAL domain-like"/>
    <property type="match status" value="1"/>
</dbReference>
<sequence length="90" mass="9681">MGHTKIDRSFVQYLEHDPNDAAIVAAVIGLGRSLKLQITAEGVETVGQAQPLQEMGCEHARGFYFAQSVAGSHVPGLIPRSGEARQHRTA</sequence>
<evidence type="ECO:0000313" key="2">
    <source>
        <dbReference type="EMBL" id="MBL0406418.1"/>
    </source>
</evidence>
<comment type="caution">
    <text evidence="2">The sequence shown here is derived from an EMBL/GenBank/DDBJ whole genome shotgun (WGS) entry which is preliminary data.</text>
</comment>
<dbReference type="CDD" id="cd01948">
    <property type="entry name" value="EAL"/>
    <property type="match status" value="1"/>
</dbReference>
<name>A0A936ZKP8_9HYPH</name>
<gene>
    <name evidence="2" type="ORF">JKG68_20885</name>
</gene>
<proteinExistence type="predicted"/>
<dbReference type="InterPro" id="IPR050706">
    <property type="entry name" value="Cyclic-di-GMP_PDE-like"/>
</dbReference>
<reference evidence="2" key="1">
    <citation type="submission" date="2021-01" db="EMBL/GenBank/DDBJ databases">
        <title>Microvirga sp.</title>
        <authorList>
            <person name="Kim M.K."/>
        </authorList>
    </citation>
    <scope>NUCLEOTIDE SEQUENCE</scope>
    <source>
        <strain evidence="2">5420S-16</strain>
    </source>
</reference>
<keyword evidence="3" id="KW-1185">Reference proteome</keyword>
<dbReference type="GO" id="GO:0071111">
    <property type="term" value="F:cyclic-guanylate-specific phosphodiesterase activity"/>
    <property type="evidence" value="ECO:0007669"/>
    <property type="project" value="InterPro"/>
</dbReference>